<keyword evidence="2" id="KW-1185">Reference proteome</keyword>
<accession>A0ACB9EG62</accession>
<evidence type="ECO:0000313" key="2">
    <source>
        <dbReference type="Proteomes" id="UP001055879"/>
    </source>
</evidence>
<protein>
    <submittedName>
        <fullName evidence="1">Uncharacterized protein</fullName>
    </submittedName>
</protein>
<sequence>MIQENDQNAARKLRKPYNCSKTSGFPWRKGSSSLLGLNPEDKSISFTSVVFRKHCSSHRHFIKQFVGTISLPSSVTISAEIMPGFWPQSLTKLSQEDPDSHFGINERMSNPNSSRTKS</sequence>
<gene>
    <name evidence="1" type="ORF">L6452_05248</name>
</gene>
<dbReference type="Proteomes" id="UP001055879">
    <property type="component" value="Linkage Group LG02"/>
</dbReference>
<dbReference type="EMBL" id="CM042048">
    <property type="protein sequence ID" value="KAI3757705.1"/>
    <property type="molecule type" value="Genomic_DNA"/>
</dbReference>
<organism evidence="1 2">
    <name type="scientific">Arctium lappa</name>
    <name type="common">Greater burdock</name>
    <name type="synonym">Lappa major</name>
    <dbReference type="NCBI Taxonomy" id="4217"/>
    <lineage>
        <taxon>Eukaryota</taxon>
        <taxon>Viridiplantae</taxon>
        <taxon>Streptophyta</taxon>
        <taxon>Embryophyta</taxon>
        <taxon>Tracheophyta</taxon>
        <taxon>Spermatophyta</taxon>
        <taxon>Magnoliopsida</taxon>
        <taxon>eudicotyledons</taxon>
        <taxon>Gunneridae</taxon>
        <taxon>Pentapetalae</taxon>
        <taxon>asterids</taxon>
        <taxon>campanulids</taxon>
        <taxon>Asterales</taxon>
        <taxon>Asteraceae</taxon>
        <taxon>Carduoideae</taxon>
        <taxon>Cardueae</taxon>
        <taxon>Arctiinae</taxon>
        <taxon>Arctium</taxon>
    </lineage>
</organism>
<name>A0ACB9EG62_ARCLA</name>
<reference evidence="2" key="1">
    <citation type="journal article" date="2022" name="Mol. Ecol. Resour.">
        <title>The genomes of chicory, endive, great burdock and yacon provide insights into Asteraceae palaeo-polyploidization history and plant inulin production.</title>
        <authorList>
            <person name="Fan W."/>
            <person name="Wang S."/>
            <person name="Wang H."/>
            <person name="Wang A."/>
            <person name="Jiang F."/>
            <person name="Liu H."/>
            <person name="Zhao H."/>
            <person name="Xu D."/>
            <person name="Zhang Y."/>
        </authorList>
    </citation>
    <scope>NUCLEOTIDE SEQUENCE [LARGE SCALE GENOMIC DNA]</scope>
    <source>
        <strain evidence="2">cv. Niubang</strain>
    </source>
</reference>
<evidence type="ECO:0000313" key="1">
    <source>
        <dbReference type="EMBL" id="KAI3757705.1"/>
    </source>
</evidence>
<comment type="caution">
    <text evidence="1">The sequence shown here is derived from an EMBL/GenBank/DDBJ whole genome shotgun (WGS) entry which is preliminary data.</text>
</comment>
<proteinExistence type="predicted"/>
<reference evidence="1 2" key="2">
    <citation type="journal article" date="2022" name="Mol. Ecol. Resour.">
        <title>The genomes of chicory, endive, great burdock and yacon provide insights into Asteraceae paleo-polyploidization history and plant inulin production.</title>
        <authorList>
            <person name="Fan W."/>
            <person name="Wang S."/>
            <person name="Wang H."/>
            <person name="Wang A."/>
            <person name="Jiang F."/>
            <person name="Liu H."/>
            <person name="Zhao H."/>
            <person name="Xu D."/>
            <person name="Zhang Y."/>
        </authorList>
    </citation>
    <scope>NUCLEOTIDE SEQUENCE [LARGE SCALE GENOMIC DNA]</scope>
    <source>
        <strain evidence="2">cv. Niubang</strain>
    </source>
</reference>